<dbReference type="Pfam" id="PF13920">
    <property type="entry name" value="zf-C3HC4_3"/>
    <property type="match status" value="1"/>
</dbReference>
<reference evidence="6" key="1">
    <citation type="submission" date="2023-10" db="EMBL/GenBank/DDBJ databases">
        <title>Genome assembly of Pristionchus species.</title>
        <authorList>
            <person name="Yoshida K."/>
            <person name="Sommer R.J."/>
        </authorList>
    </citation>
    <scope>NUCLEOTIDE SEQUENCE</scope>
    <source>
        <strain evidence="6">RS5133</strain>
    </source>
</reference>
<protein>
    <recommendedName>
        <fullName evidence="5">RING-type domain-containing protein</fullName>
    </recommendedName>
</protein>
<feature type="domain" description="RING-type" evidence="5">
    <location>
        <begin position="46"/>
        <end position="89"/>
    </location>
</feature>
<evidence type="ECO:0000259" key="5">
    <source>
        <dbReference type="PROSITE" id="PS50089"/>
    </source>
</evidence>
<dbReference type="GO" id="GO:0008270">
    <property type="term" value="F:zinc ion binding"/>
    <property type="evidence" value="ECO:0007669"/>
    <property type="project" value="UniProtKB-KW"/>
</dbReference>
<feature type="non-terminal residue" evidence="6">
    <location>
        <position position="130"/>
    </location>
</feature>
<dbReference type="PROSITE" id="PS50089">
    <property type="entry name" value="ZF_RING_2"/>
    <property type="match status" value="1"/>
</dbReference>
<dbReference type="Proteomes" id="UP001432322">
    <property type="component" value="Unassembled WGS sequence"/>
</dbReference>
<dbReference type="PANTHER" id="PTHR16450">
    <property type="entry name" value="RING FINGER PROTEIN 186"/>
    <property type="match status" value="1"/>
</dbReference>
<dbReference type="InterPro" id="IPR001841">
    <property type="entry name" value="Znf_RING"/>
</dbReference>
<dbReference type="PROSITE" id="PS00518">
    <property type="entry name" value="ZF_RING_1"/>
    <property type="match status" value="1"/>
</dbReference>
<keyword evidence="2 4" id="KW-0863">Zinc-finger</keyword>
<evidence type="ECO:0000313" key="6">
    <source>
        <dbReference type="EMBL" id="GMT29997.1"/>
    </source>
</evidence>
<dbReference type="InterPro" id="IPR017907">
    <property type="entry name" value="Znf_RING_CS"/>
</dbReference>
<evidence type="ECO:0000256" key="4">
    <source>
        <dbReference type="PROSITE-ProRule" id="PRU00175"/>
    </source>
</evidence>
<name>A0AAV5WJD7_9BILA</name>
<keyword evidence="1" id="KW-0479">Metal-binding</keyword>
<evidence type="ECO:0000313" key="7">
    <source>
        <dbReference type="Proteomes" id="UP001432322"/>
    </source>
</evidence>
<keyword evidence="3" id="KW-0862">Zinc</keyword>
<dbReference type="InterPro" id="IPR013083">
    <property type="entry name" value="Znf_RING/FYVE/PHD"/>
</dbReference>
<proteinExistence type="predicted"/>
<dbReference type="AlphaFoldDB" id="A0AAV5WJD7"/>
<evidence type="ECO:0000256" key="1">
    <source>
        <dbReference type="ARBA" id="ARBA00022723"/>
    </source>
</evidence>
<accession>A0AAV5WJD7</accession>
<organism evidence="6 7">
    <name type="scientific">Pristionchus fissidentatus</name>
    <dbReference type="NCBI Taxonomy" id="1538716"/>
    <lineage>
        <taxon>Eukaryota</taxon>
        <taxon>Metazoa</taxon>
        <taxon>Ecdysozoa</taxon>
        <taxon>Nematoda</taxon>
        <taxon>Chromadorea</taxon>
        <taxon>Rhabditida</taxon>
        <taxon>Rhabditina</taxon>
        <taxon>Diplogasteromorpha</taxon>
        <taxon>Diplogasteroidea</taxon>
        <taxon>Neodiplogasteridae</taxon>
        <taxon>Pristionchus</taxon>
    </lineage>
</organism>
<dbReference type="EMBL" id="BTSY01000005">
    <property type="protein sequence ID" value="GMT29997.1"/>
    <property type="molecule type" value="Genomic_DNA"/>
</dbReference>
<keyword evidence="7" id="KW-1185">Reference proteome</keyword>
<dbReference type="SUPFAM" id="SSF57850">
    <property type="entry name" value="RING/U-box"/>
    <property type="match status" value="1"/>
</dbReference>
<dbReference type="Gene3D" id="3.30.40.10">
    <property type="entry name" value="Zinc/RING finger domain, C3HC4 (zinc finger)"/>
    <property type="match status" value="1"/>
</dbReference>
<evidence type="ECO:0000256" key="2">
    <source>
        <dbReference type="ARBA" id="ARBA00022771"/>
    </source>
</evidence>
<comment type="caution">
    <text evidence="6">The sequence shown here is derived from an EMBL/GenBank/DDBJ whole genome shotgun (WGS) entry which is preliminary data.</text>
</comment>
<gene>
    <name evidence="6" type="ORF">PFISCL1PPCAC_21294</name>
</gene>
<feature type="non-terminal residue" evidence="6">
    <location>
        <position position="1"/>
    </location>
</feature>
<dbReference type="PANTHER" id="PTHR16450:SF1">
    <property type="entry name" value="PROTEIN CBG12045"/>
    <property type="match status" value="1"/>
</dbReference>
<evidence type="ECO:0000256" key="3">
    <source>
        <dbReference type="ARBA" id="ARBA00022833"/>
    </source>
</evidence>
<sequence>LGAATCRFRTVNATDGESEWKGSERPELTQIYPPNESLQIRYSRNCKLCQTLNPQIRSVFSSCGHIVCMPCADQLPLVGTNGKRCPLCRKRGEVVRIFEDLIEDGIGITLMEMLNTLVQDFLKRIKSSEI</sequence>